<organism evidence="2 3">
    <name type="scientific">Pseudomonas jilinensis</name>
    <dbReference type="NCBI Taxonomy" id="2078689"/>
    <lineage>
        <taxon>Bacteria</taxon>
        <taxon>Pseudomonadati</taxon>
        <taxon>Pseudomonadota</taxon>
        <taxon>Gammaproteobacteria</taxon>
        <taxon>Pseudomonadales</taxon>
        <taxon>Pseudomonadaceae</taxon>
        <taxon>Pseudomonas</taxon>
    </lineage>
</organism>
<dbReference type="RefSeq" id="WP_119700883.1">
    <property type="nucleotide sequence ID" value="NZ_QJSA01000004.1"/>
</dbReference>
<keyword evidence="3" id="KW-1185">Reference proteome</keyword>
<dbReference type="EMBL" id="QJSA01000004">
    <property type="protein sequence ID" value="RHW21887.1"/>
    <property type="molecule type" value="Genomic_DNA"/>
</dbReference>
<evidence type="ECO:0000313" key="2">
    <source>
        <dbReference type="EMBL" id="RHW21887.1"/>
    </source>
</evidence>
<protein>
    <submittedName>
        <fullName evidence="2">Head protein</fullName>
    </submittedName>
</protein>
<reference evidence="2 3" key="1">
    <citation type="submission" date="2018-06" db="EMBL/GenBank/DDBJ databases">
        <title>Pseudomonas jilinensis sp. nov., isolated from the production water of Jilin Oilfield in China.</title>
        <authorList>
            <person name="Wang J."/>
        </authorList>
    </citation>
    <scope>NUCLEOTIDE SEQUENCE [LARGE SCALE GENOMIC DNA]</scope>
    <source>
        <strain evidence="2 3">JS15-10A1</strain>
    </source>
</reference>
<feature type="domain" description="Bacteriophage Mu GpT" evidence="1">
    <location>
        <begin position="10"/>
        <end position="303"/>
    </location>
</feature>
<accession>A0A396RZ18</accession>
<dbReference type="InterPro" id="IPR018774">
    <property type="entry name" value="Phage_Mu_GpT"/>
</dbReference>
<dbReference type="AlphaFoldDB" id="A0A396RZ18"/>
<dbReference type="Pfam" id="PF10124">
    <property type="entry name" value="Mu-like_gpT"/>
    <property type="match status" value="1"/>
</dbReference>
<dbReference type="Proteomes" id="UP000265745">
    <property type="component" value="Unassembled WGS sequence"/>
</dbReference>
<gene>
    <name evidence="2" type="ORF">C2846_05340</name>
</gene>
<sequence>MAIITPALISALKTSFQKHFQDALATAPSAYLEVATVIQSTTASNTYGWLGQFPKLREWIGDRVVKDMAAQGYQITNKLFEGTVGVKRTDIEDDNLGIYTPLMQEMGRAAGVHPDELVFELLKLGDSSLCYDGQNFFDTDHPVFPNVDGTGTAVMVSNLFEPASDPGPAWFLLDTSRSLKPLIYQERVKPDFTAMTKDDDEQVFMADEYRYGVRARSNVGFGFWQLAAMSTKPLNAANFREAYNAMRDQKADGGRPLGVKPTLLVVPTSLDEAAREVVGVARLSNGADNPNYNLVKVLDTAWLN</sequence>
<evidence type="ECO:0000259" key="1">
    <source>
        <dbReference type="Pfam" id="PF10124"/>
    </source>
</evidence>
<name>A0A396RZ18_9PSED</name>
<evidence type="ECO:0000313" key="3">
    <source>
        <dbReference type="Proteomes" id="UP000265745"/>
    </source>
</evidence>
<dbReference type="OrthoDB" id="9804833at2"/>
<comment type="caution">
    <text evidence="2">The sequence shown here is derived from an EMBL/GenBank/DDBJ whole genome shotgun (WGS) entry which is preliminary data.</text>
</comment>
<proteinExistence type="predicted"/>